<evidence type="ECO:0000259" key="6">
    <source>
        <dbReference type="PROSITE" id="PS50067"/>
    </source>
</evidence>
<feature type="compositionally biased region" description="Low complexity" evidence="5">
    <location>
        <begin position="794"/>
        <end position="809"/>
    </location>
</feature>
<feature type="region of interest" description="Disordered" evidence="5">
    <location>
        <begin position="783"/>
        <end position="836"/>
    </location>
</feature>
<evidence type="ECO:0000313" key="7">
    <source>
        <dbReference type="EMBL" id="KAL2726658.1"/>
    </source>
</evidence>
<feature type="region of interest" description="Disordered" evidence="5">
    <location>
        <begin position="861"/>
        <end position="884"/>
    </location>
</feature>
<dbReference type="GO" id="GO:0003774">
    <property type="term" value="F:cytoskeletal motor activity"/>
    <property type="evidence" value="ECO:0007669"/>
    <property type="project" value="UniProtKB-UniRule"/>
</dbReference>
<protein>
    <submittedName>
        <fullName evidence="7">Kinesin-related protein 4-like isoform X2</fullName>
    </submittedName>
</protein>
<keyword evidence="2 3" id="KW-0067">ATP-binding</keyword>
<feature type="binding site" evidence="3">
    <location>
        <begin position="126"/>
        <end position="133"/>
    </location>
    <ligand>
        <name>ATP</name>
        <dbReference type="ChEBI" id="CHEBI:30616"/>
    </ligand>
</feature>
<evidence type="ECO:0000256" key="4">
    <source>
        <dbReference type="SAM" id="Coils"/>
    </source>
</evidence>
<dbReference type="SMART" id="SM00129">
    <property type="entry name" value="KISc"/>
    <property type="match status" value="1"/>
</dbReference>
<feature type="compositionally biased region" description="Polar residues" evidence="5">
    <location>
        <begin position="861"/>
        <end position="873"/>
    </location>
</feature>
<evidence type="ECO:0000256" key="2">
    <source>
        <dbReference type="ARBA" id="ARBA00022840"/>
    </source>
</evidence>
<evidence type="ECO:0000313" key="8">
    <source>
        <dbReference type="Proteomes" id="UP001607302"/>
    </source>
</evidence>
<dbReference type="InterPro" id="IPR019821">
    <property type="entry name" value="Kinesin_motor_CS"/>
</dbReference>
<dbReference type="InterPro" id="IPR027417">
    <property type="entry name" value="P-loop_NTPase"/>
</dbReference>
<dbReference type="Gene3D" id="3.40.850.10">
    <property type="entry name" value="Kinesin motor domain"/>
    <property type="match status" value="1"/>
</dbReference>
<evidence type="ECO:0000256" key="3">
    <source>
        <dbReference type="PROSITE-ProRule" id="PRU00283"/>
    </source>
</evidence>
<feature type="compositionally biased region" description="Low complexity" evidence="5">
    <location>
        <begin position="261"/>
        <end position="274"/>
    </location>
</feature>
<dbReference type="PROSITE" id="PS00411">
    <property type="entry name" value="KINESIN_MOTOR_1"/>
    <property type="match status" value="1"/>
</dbReference>
<keyword evidence="8" id="KW-1185">Reference proteome</keyword>
<sequence>MANIKVAVRVRPFSTRWPNLRVEFECRTRIKGNGMSSPHIELKNSRSTVVVCTDQNGISLTNLKVPLNKAGDSRERTRKYGFDYCFDSTDPEAENYADQAKIYETLGKSLLNDIFAGYNSCLLTYGQSASGKTYTIMGTENDPGLTPRLCNGIFARINEEKLKENVFHVSISYLEIYNERVRDLLKPSSSSHSLRVREHPRLGPYVQGLTYHVAHTLETLMSYVEGGAKARKTAATLQNSNSSRSHALLTIFLNPEIATTTTTTGQQSTKGGNTDSKYNDGASSSRRNDVIPRNNGSKLHLVDLAGSENAQRCDGVHRLKEGANINKSLVALGNVISALTGKVSGASGSSRRYIPYRDSSLTWLLKDAFGGNATTVMLATVSPASENYNETAHTLRFAQRAHSVVNKPMVNEDPMAKTIRELRAEITRLKSLLLEKNIEPDKKSLHDESGTDDSGKKKDQSSKNSVLGNKQKIETYRQIERIKEGVSSVGSSSGVLSLIRRVNSTENLANHDNASIKSIRKFGSYECLDYKTNTSYSYNRAEVSELEDEGNDFIGEINEAVFVDIPTLVAVLIKPDNNFHESSTQIEEICSDEIHDYPIESDFIGSSNLREICENRTSKAANDDYEDENNHFNLDLDNEIKDTHSNIIHSERKEKSKFCKQDSINVATPTETSTNLYMSRKFGSVEILQKKRDNLATLERSNTNLEKQSTVLEEVDKEKLIDKRKAENSKSDSYSSLWKDTNKFDSRDHLQRTGSNEFEKNSKDNSSVISLIGKIKNTVRKPSLESLKRKTSKDSSSSSSKDEQILISSLTNDKALRRKDSLDHSPSTRVHTPVQKAKRAEIVAAVTERLYSSRKQVEDMTTVTGSASTSLSGIRSPPEGTDVRFTTSSLTAKTKLQEISRKMLAKRRRVNVDTQTEQIQTIRMKDSASLTDETKIVSQDVGVLTDEHNDYQTKIDNRSPVIRVKEMATLTDKLKTEIMESKDAECLVNDLNFYEYGVNFLSNNSKILLEDIRTYTSKMSNTDTSELCLTNDKKVDRFDKSTNTVVVPAAVNSVVQTQQPPEQSVVQEKTTQYFGENYNAIEESNPTTAVQKSERNVISMCLPDTISITIESSNLLESKIVITDDTLNKTSISEKRDISHLKDNECQTETEKKNIKQEDKTNDCYVKGFATKSNVSQTDSKCFRIENIFEDPRHISKIRTQLEEDTLNTSKNTATRTSVTFTNSLGTSFIPDTKECATDMNKGQVYALQSGRSFNRDKSFRETFISKKYNNPLATDIWKNWMISFPSTSWQHPRNVLSVNGLTLAWNNSLNNDCTAIVSTTDLKEPNLNSNVFLPNNMYDNNEVTDLKSPSLIARIDSKRLLEHDYNFSDDSLDYNEENVISNSNNINTETPEENEIFENICPPDVVAHTKKENSTSLGNTCDNNVEVSLVNHFEEDLVEFPKKKPVEPIDGSSIFVHDYKSLILGKDTINIDNSQEAQNNFEERSSNFLKNSCKKKVTFMDSKTSKEHHNQIRPTETNSLSQSKTFSKSVIKKKMHEHNANEDNCQALYKNDKELLINKDKTSDNHLENINNSENDNIEDSMQSSVQEKKTSANFIKISSNKNIKSCEKNSFQNNCSDSDSSEDINRDGDCVVKLKRKILQEYVNEATTFMRNMNSLNEYINTTNICGRHQRQEKKRGNHRRCCPQRNENYTELRDRKVNDNSSELLEETDVIVPTESFKKCLEGIERLENCIEKTNKHNEYLREKYGIVVESAGAKSGLASSSLDSSINSKISSNPVRRDTNLQEEPIISETLENFFPSNRCSLKDSSMSRFTEDPYDPLRIYDDFYDTNNQEVFSIKNKIERKRSNRLINAFPSCHCRTKSIFYRKEKQFQNSTCKLYHFYDDRNMNDLLDDSAATEDENIELSSSILMKPIKYYEHLEKSFEDNGFPRLMTNTFLRCTKNETPNFVNSRIFHRTTVTDTKPYSWERWRYRPESPRAKFLELLHERRRIVENSRDVTF</sequence>
<dbReference type="InterPro" id="IPR001752">
    <property type="entry name" value="Kinesin_motor_dom"/>
</dbReference>
<accession>A0ABD2B1Q6</accession>
<evidence type="ECO:0000256" key="1">
    <source>
        <dbReference type="ARBA" id="ARBA00022741"/>
    </source>
</evidence>
<dbReference type="Proteomes" id="UP001607302">
    <property type="component" value="Unassembled WGS sequence"/>
</dbReference>
<dbReference type="PROSITE" id="PS50067">
    <property type="entry name" value="KINESIN_MOTOR_2"/>
    <property type="match status" value="1"/>
</dbReference>
<comment type="similarity">
    <text evidence="3">Belongs to the TRAFAC class myosin-kinesin ATPase superfamily. Kinesin family.</text>
</comment>
<dbReference type="GO" id="GO:0005524">
    <property type="term" value="F:ATP binding"/>
    <property type="evidence" value="ECO:0007669"/>
    <property type="project" value="UniProtKB-UniRule"/>
</dbReference>
<reference evidence="7 8" key="1">
    <citation type="journal article" date="2024" name="Ann. Entomol. Soc. Am.">
        <title>Genomic analyses of the southern and eastern yellowjacket wasps (Hymenoptera: Vespidae) reveal evolutionary signatures of social life.</title>
        <authorList>
            <person name="Catto M.A."/>
            <person name="Caine P.B."/>
            <person name="Orr S.E."/>
            <person name="Hunt B.G."/>
            <person name="Goodisman M.A.D."/>
        </authorList>
    </citation>
    <scope>NUCLEOTIDE SEQUENCE [LARGE SCALE GENOMIC DNA]</scope>
    <source>
        <strain evidence="7">233</strain>
        <tissue evidence="7">Head and thorax</tissue>
    </source>
</reference>
<feature type="coiled-coil region" evidence="4">
    <location>
        <begin position="688"/>
        <end position="718"/>
    </location>
</feature>
<feature type="region of interest" description="Disordered" evidence="5">
    <location>
        <begin position="1502"/>
        <end position="1525"/>
    </location>
</feature>
<keyword evidence="3" id="KW-0505">Motor protein</keyword>
<dbReference type="PANTHER" id="PTHR47117">
    <property type="entry name" value="STAR-RELATED LIPID TRANSFER PROTEIN 9"/>
    <property type="match status" value="1"/>
</dbReference>
<dbReference type="InterPro" id="IPR036961">
    <property type="entry name" value="Kinesin_motor_dom_sf"/>
</dbReference>
<keyword evidence="4" id="KW-0175">Coiled coil</keyword>
<feature type="domain" description="Kinesin motor" evidence="6">
    <location>
        <begin position="3"/>
        <end position="404"/>
    </location>
</feature>
<dbReference type="SUPFAM" id="SSF52540">
    <property type="entry name" value="P-loop containing nucleoside triphosphate hydrolases"/>
    <property type="match status" value="1"/>
</dbReference>
<organism evidence="7 8">
    <name type="scientific">Vespula squamosa</name>
    <name type="common">Southern yellow jacket</name>
    <name type="synonym">Wasp</name>
    <dbReference type="NCBI Taxonomy" id="30214"/>
    <lineage>
        <taxon>Eukaryota</taxon>
        <taxon>Metazoa</taxon>
        <taxon>Ecdysozoa</taxon>
        <taxon>Arthropoda</taxon>
        <taxon>Hexapoda</taxon>
        <taxon>Insecta</taxon>
        <taxon>Pterygota</taxon>
        <taxon>Neoptera</taxon>
        <taxon>Endopterygota</taxon>
        <taxon>Hymenoptera</taxon>
        <taxon>Apocrita</taxon>
        <taxon>Aculeata</taxon>
        <taxon>Vespoidea</taxon>
        <taxon>Vespidae</taxon>
        <taxon>Vespinae</taxon>
        <taxon>Vespula</taxon>
    </lineage>
</organism>
<evidence type="ECO:0000256" key="5">
    <source>
        <dbReference type="SAM" id="MobiDB-lite"/>
    </source>
</evidence>
<dbReference type="Pfam" id="PF00225">
    <property type="entry name" value="Kinesin"/>
    <property type="match status" value="1"/>
</dbReference>
<comment type="caution">
    <text evidence="7">The sequence shown here is derived from an EMBL/GenBank/DDBJ whole genome shotgun (WGS) entry which is preliminary data.</text>
</comment>
<feature type="compositionally biased region" description="Polar residues" evidence="5">
    <location>
        <begin position="1513"/>
        <end position="1525"/>
    </location>
</feature>
<feature type="compositionally biased region" description="Basic and acidic residues" evidence="5">
    <location>
        <begin position="814"/>
        <end position="823"/>
    </location>
</feature>
<feature type="region of interest" description="Disordered" evidence="5">
    <location>
        <begin position="261"/>
        <end position="295"/>
    </location>
</feature>
<keyword evidence="1 3" id="KW-0547">Nucleotide-binding</keyword>
<feature type="region of interest" description="Disordered" evidence="5">
    <location>
        <begin position="440"/>
        <end position="470"/>
    </location>
</feature>
<name>A0ABD2B1Q6_VESSQ</name>
<dbReference type="PRINTS" id="PR00380">
    <property type="entry name" value="KINESINHEAVY"/>
</dbReference>
<feature type="compositionally biased region" description="Basic and acidic residues" evidence="5">
    <location>
        <begin position="440"/>
        <end position="461"/>
    </location>
</feature>
<dbReference type="EMBL" id="JAUDFV010000133">
    <property type="protein sequence ID" value="KAL2726658.1"/>
    <property type="molecule type" value="Genomic_DNA"/>
</dbReference>
<gene>
    <name evidence="7" type="ORF">V1478_006936</name>
</gene>
<proteinExistence type="inferred from homology"/>